<gene>
    <name evidence="1" type="ORF">UFOVP488_20</name>
</gene>
<reference evidence="1" key="1">
    <citation type="submission" date="2020-04" db="EMBL/GenBank/DDBJ databases">
        <authorList>
            <person name="Chiriac C."/>
            <person name="Salcher M."/>
            <person name="Ghai R."/>
            <person name="Kavagutti S V."/>
        </authorList>
    </citation>
    <scope>NUCLEOTIDE SEQUENCE</scope>
</reference>
<dbReference type="EMBL" id="LR796444">
    <property type="protein sequence ID" value="CAB4145609.1"/>
    <property type="molecule type" value="Genomic_DNA"/>
</dbReference>
<organism evidence="1">
    <name type="scientific">uncultured Caudovirales phage</name>
    <dbReference type="NCBI Taxonomy" id="2100421"/>
    <lineage>
        <taxon>Viruses</taxon>
        <taxon>Duplodnaviria</taxon>
        <taxon>Heunggongvirae</taxon>
        <taxon>Uroviricota</taxon>
        <taxon>Caudoviricetes</taxon>
        <taxon>Peduoviridae</taxon>
        <taxon>Maltschvirus</taxon>
        <taxon>Maltschvirus maltsch</taxon>
    </lineage>
</organism>
<evidence type="ECO:0000313" key="1">
    <source>
        <dbReference type="EMBL" id="CAB4145609.1"/>
    </source>
</evidence>
<feature type="non-terminal residue" evidence="1">
    <location>
        <position position="53"/>
    </location>
</feature>
<accession>A0A6J5MQ80</accession>
<protein>
    <submittedName>
        <fullName evidence="1">Uncharacterized protein</fullName>
    </submittedName>
</protein>
<proteinExistence type="predicted"/>
<name>A0A6J5MQ80_9CAUD</name>
<sequence>MATEAEINSQIGNATRELAPGTTWEYHMPGDGYYCLEWMDDPKLQPSETDTMA</sequence>